<dbReference type="PANTHER" id="PTHR43319:SF3">
    <property type="entry name" value="BETA-LACTAMASE-RELATED DOMAIN-CONTAINING PROTEIN"/>
    <property type="match status" value="1"/>
</dbReference>
<dbReference type="AlphaFoldDB" id="A0A7D5F6K8"/>
<dbReference type="SUPFAM" id="SSF56601">
    <property type="entry name" value="beta-lactamase/transpeptidase-like"/>
    <property type="match status" value="1"/>
</dbReference>
<feature type="domain" description="Beta-lactamase-related" evidence="1">
    <location>
        <begin position="34"/>
        <end position="367"/>
    </location>
</feature>
<dbReference type="PANTHER" id="PTHR43319">
    <property type="entry name" value="BETA-LACTAMASE-RELATED"/>
    <property type="match status" value="1"/>
</dbReference>
<dbReference type="Proteomes" id="UP000509638">
    <property type="component" value="Chromosome"/>
</dbReference>
<dbReference type="RefSeq" id="WP_178011361.1">
    <property type="nucleotide sequence ID" value="NZ_CP058316.1"/>
</dbReference>
<proteinExistence type="predicted"/>
<accession>A0A7D5F6K8</accession>
<protein>
    <submittedName>
        <fullName evidence="2">Beta-lactamase family protein</fullName>
    </submittedName>
</protein>
<dbReference type="Gene3D" id="3.40.710.10">
    <property type="entry name" value="DD-peptidase/beta-lactamase superfamily"/>
    <property type="match status" value="1"/>
</dbReference>
<dbReference type="Pfam" id="PF00144">
    <property type="entry name" value="Beta-lactamase"/>
    <property type="match status" value="1"/>
</dbReference>
<name>A0A7D5F6K8_9MICO</name>
<dbReference type="InterPro" id="IPR012338">
    <property type="entry name" value="Beta-lactam/transpept-like"/>
</dbReference>
<dbReference type="InterPro" id="IPR052907">
    <property type="entry name" value="Beta-lactamase/esterase"/>
</dbReference>
<evidence type="ECO:0000313" key="2">
    <source>
        <dbReference type="EMBL" id="QLD11433.1"/>
    </source>
</evidence>
<sequence>MIELTGILHGRADERLASVVTRLSGFLEADPDLSFQVAAFHRGAPVLDAWGGPHLAEHAVIVPYSVTKNTIGLSVGLLVERGELDLDERVAHYWPEFAAKGKSAVTVRQLLSHQAGLPQTDLPLTWDELLDHHAAAARLADTAPFWHPGSAFGYHAITIGNLGDELVFRVTGSTLHEFYEREIRAPHDIDFHLGLPPRLEDRRADVLPMIQPVSAAPTRAFSALGPKVFGGSGTDVDLGNSPRSWRYGHPAGSGAGTARGLARLFAVMVTGADGEPPVLGADTVAAIGQQQVRGYDEVLHQHDRAHAIVFQKPSQQLAFGGPRSFGHDGAAGALACVDPDADLAFAWTIARGPWPGGADPRAVALAADLGRILT</sequence>
<dbReference type="InterPro" id="IPR001466">
    <property type="entry name" value="Beta-lactam-related"/>
</dbReference>
<dbReference type="EMBL" id="CP058316">
    <property type="protein sequence ID" value="QLD11433.1"/>
    <property type="molecule type" value="Genomic_DNA"/>
</dbReference>
<evidence type="ECO:0000259" key="1">
    <source>
        <dbReference type="Pfam" id="PF00144"/>
    </source>
</evidence>
<evidence type="ECO:0000313" key="3">
    <source>
        <dbReference type="Proteomes" id="UP000509638"/>
    </source>
</evidence>
<gene>
    <name evidence="2" type="ORF">HW566_06390</name>
</gene>
<reference evidence="2 3" key="1">
    <citation type="submission" date="2020-06" db="EMBL/GenBank/DDBJ databases">
        <authorList>
            <person name="Jo H."/>
        </authorList>
    </citation>
    <scope>NUCLEOTIDE SEQUENCE [LARGE SCALE GENOMIC DNA]</scope>
    <source>
        <strain evidence="2 3">I46</strain>
    </source>
</reference>
<organism evidence="2 3">
    <name type="scientific">Microbacterium oleivorans</name>
    <dbReference type="NCBI Taxonomy" id="273677"/>
    <lineage>
        <taxon>Bacteria</taxon>
        <taxon>Bacillati</taxon>
        <taxon>Actinomycetota</taxon>
        <taxon>Actinomycetes</taxon>
        <taxon>Micrococcales</taxon>
        <taxon>Microbacteriaceae</taxon>
        <taxon>Microbacterium</taxon>
    </lineage>
</organism>